<evidence type="ECO:0000256" key="1">
    <source>
        <dbReference type="SAM" id="MobiDB-lite"/>
    </source>
</evidence>
<proteinExistence type="predicted"/>
<gene>
    <name evidence="2" type="ORF">PoB_006867800</name>
</gene>
<comment type="caution">
    <text evidence="2">The sequence shown here is derived from an EMBL/GenBank/DDBJ whole genome shotgun (WGS) entry which is preliminary data.</text>
</comment>
<keyword evidence="3" id="KW-1185">Reference proteome</keyword>
<protein>
    <submittedName>
        <fullName evidence="2">Uncharacterized protein</fullName>
    </submittedName>
</protein>
<organism evidence="2 3">
    <name type="scientific">Plakobranchus ocellatus</name>
    <dbReference type="NCBI Taxonomy" id="259542"/>
    <lineage>
        <taxon>Eukaryota</taxon>
        <taxon>Metazoa</taxon>
        <taxon>Spiralia</taxon>
        <taxon>Lophotrochozoa</taxon>
        <taxon>Mollusca</taxon>
        <taxon>Gastropoda</taxon>
        <taxon>Heterobranchia</taxon>
        <taxon>Euthyneura</taxon>
        <taxon>Panpulmonata</taxon>
        <taxon>Sacoglossa</taxon>
        <taxon>Placobranchoidea</taxon>
        <taxon>Plakobranchidae</taxon>
        <taxon>Plakobranchus</taxon>
    </lineage>
</organism>
<evidence type="ECO:0000313" key="3">
    <source>
        <dbReference type="Proteomes" id="UP000735302"/>
    </source>
</evidence>
<name>A0AAV4DDN5_9GAST</name>
<sequence length="95" mass="10513">MGWKTEKQPSGVWASAESYSRLGNWVSGSRGSETRSVDNLTCATPGMPYDRLETRGRVLATTLEKHNGFPRKRGEDKSSLRHCKTGNKTAAEQRG</sequence>
<dbReference type="Proteomes" id="UP000735302">
    <property type="component" value="Unassembled WGS sequence"/>
</dbReference>
<reference evidence="2 3" key="1">
    <citation type="journal article" date="2021" name="Elife">
        <title>Chloroplast acquisition without the gene transfer in kleptoplastic sea slugs, Plakobranchus ocellatus.</title>
        <authorList>
            <person name="Maeda T."/>
            <person name="Takahashi S."/>
            <person name="Yoshida T."/>
            <person name="Shimamura S."/>
            <person name="Takaki Y."/>
            <person name="Nagai Y."/>
            <person name="Toyoda A."/>
            <person name="Suzuki Y."/>
            <person name="Arimoto A."/>
            <person name="Ishii H."/>
            <person name="Satoh N."/>
            <person name="Nishiyama T."/>
            <person name="Hasebe M."/>
            <person name="Maruyama T."/>
            <person name="Minagawa J."/>
            <person name="Obokata J."/>
            <person name="Shigenobu S."/>
        </authorList>
    </citation>
    <scope>NUCLEOTIDE SEQUENCE [LARGE SCALE GENOMIC DNA]</scope>
</reference>
<accession>A0AAV4DDN5</accession>
<feature type="compositionally biased region" description="Basic and acidic residues" evidence="1">
    <location>
        <begin position="66"/>
        <end position="79"/>
    </location>
</feature>
<feature type="compositionally biased region" description="Polar residues" evidence="1">
    <location>
        <begin position="86"/>
        <end position="95"/>
    </location>
</feature>
<feature type="region of interest" description="Disordered" evidence="1">
    <location>
        <begin position="66"/>
        <end position="95"/>
    </location>
</feature>
<evidence type="ECO:0000313" key="2">
    <source>
        <dbReference type="EMBL" id="GFO42173.1"/>
    </source>
</evidence>
<dbReference type="AlphaFoldDB" id="A0AAV4DDN5"/>
<dbReference type="EMBL" id="BLXT01007756">
    <property type="protein sequence ID" value="GFO42173.1"/>
    <property type="molecule type" value="Genomic_DNA"/>
</dbReference>